<evidence type="ECO:0000256" key="1">
    <source>
        <dbReference type="ARBA" id="ARBA00004651"/>
    </source>
</evidence>
<dbReference type="InterPro" id="IPR003838">
    <property type="entry name" value="ABC3_permease_C"/>
</dbReference>
<proteinExistence type="predicted"/>
<sequence length="771" mass="80728">MIGRWYRDLALGARFTLSGGRAGWTGTLLTALGVGLGVMVLLLASAAPSVRAAAQERMDARAPAYLEEGARAAEDTVLADPEIVEYRGDMFTGMLLEPLGNPRADVRPPGIDRLPKAGELYVSPALRALLDSPEGALLAERFDGAPITGVIGDEGLRGPHELYFYLGTDTLSQDPAQHAVSGFGADRSANGMTAVLVLLVVVIIVVLLLPIAAFILTAMRFGAESRDRRLAALRLVGADRGMTRRIAAGESLVGAVLGLLLGTGFFLVARTFADDVRLPGSGVLPADVTPVPLIAALVVVLVPASAVLVTLFALRKVEVGPLGVFREGGDRGRRLWWRVVVLAVGCAVLFAPGQGTNSEGTEWVVAVGVSVALTGFTLLLPWVVEAVVGRLRGGPLSWQMATRRLQLNSGIAARTVSGVTVAVAGAIALQMLFSAMNDQIPSADDPDPDRARVLASAPVESGAEGTEFARGIDGARGVESSLPFLVARLPLVDVPPRADGTQETRTVVVADCAALDRLIKFSSCADGDAFVAGDGASAVRPGDRLDLDNDRTGGPTDEPRPWTVPRVREARVTDVLAGQTHQGLFLTPSAFPVEEVESLRSTVLATLDGSDPDAVEHVRNHVGVDSAGSELRALEQESGNGVLADIGEALRAGAVLTMLVIGASMVVSTVEQLRERRRQLSVLIAFGTSRSTLAASVLWQTAIPVVLGLVVAVAGGVGLGLLLLRLAGLPVTDWWGFVPLVGAGFGVIALVTLASLPYLWRMTSPEGLRTE</sequence>
<evidence type="ECO:0000256" key="7">
    <source>
        <dbReference type="SAM" id="Phobius"/>
    </source>
</evidence>
<dbReference type="RefSeq" id="WP_077690481.1">
    <property type="nucleotide sequence ID" value="NZ_MCOK01000001.1"/>
</dbReference>
<dbReference type="AlphaFoldDB" id="A0A1V3C074"/>
<keyword evidence="5 7" id="KW-0472">Membrane</keyword>
<evidence type="ECO:0000259" key="8">
    <source>
        <dbReference type="Pfam" id="PF02687"/>
    </source>
</evidence>
<feature type="region of interest" description="Disordered" evidence="6">
    <location>
        <begin position="535"/>
        <end position="562"/>
    </location>
</feature>
<dbReference type="EMBL" id="MCOK01000001">
    <property type="protein sequence ID" value="OOC54088.1"/>
    <property type="molecule type" value="Genomic_DNA"/>
</dbReference>
<evidence type="ECO:0000256" key="4">
    <source>
        <dbReference type="ARBA" id="ARBA00022989"/>
    </source>
</evidence>
<name>A0A1V3C074_9ACTN</name>
<dbReference type="PANTHER" id="PTHR30287">
    <property type="entry name" value="MEMBRANE COMPONENT OF PREDICTED ABC SUPERFAMILY METABOLITE UPTAKE TRANSPORTER"/>
    <property type="match status" value="1"/>
</dbReference>
<evidence type="ECO:0000256" key="3">
    <source>
        <dbReference type="ARBA" id="ARBA00022692"/>
    </source>
</evidence>
<feature type="transmembrane region" description="Helical" evidence="7">
    <location>
        <begin position="195"/>
        <end position="219"/>
    </location>
</feature>
<evidence type="ECO:0000256" key="6">
    <source>
        <dbReference type="SAM" id="MobiDB-lite"/>
    </source>
</evidence>
<dbReference type="InterPro" id="IPR038766">
    <property type="entry name" value="Membrane_comp_ABC_pdt"/>
</dbReference>
<dbReference type="STRING" id="501010.NOSIN_09950"/>
<feature type="transmembrane region" description="Helical" evidence="7">
    <location>
        <begin position="252"/>
        <end position="273"/>
    </location>
</feature>
<keyword evidence="10" id="KW-1185">Reference proteome</keyword>
<feature type="compositionally biased region" description="Basic and acidic residues" evidence="6">
    <location>
        <begin position="541"/>
        <end position="551"/>
    </location>
</feature>
<feature type="domain" description="ABC3 transporter permease C-terminal" evidence="8">
    <location>
        <begin position="654"/>
        <end position="763"/>
    </location>
</feature>
<accession>A0A1V3C074</accession>
<reference evidence="10" key="1">
    <citation type="submission" date="2016-08" db="EMBL/GenBank/DDBJ databases">
        <authorList>
            <person name="Tokovenko B."/>
            <person name="Kalinowski J."/>
        </authorList>
    </citation>
    <scope>NUCLEOTIDE SEQUENCE [LARGE SCALE GENOMIC DNA]</scope>
    <source>
        <strain evidence="10">UTMC102</strain>
    </source>
</reference>
<organism evidence="9 10">
    <name type="scientific">Nocardiopsis sinuspersici</name>
    <dbReference type="NCBI Taxonomy" id="501010"/>
    <lineage>
        <taxon>Bacteria</taxon>
        <taxon>Bacillati</taxon>
        <taxon>Actinomycetota</taxon>
        <taxon>Actinomycetes</taxon>
        <taxon>Streptosporangiales</taxon>
        <taxon>Nocardiopsidaceae</taxon>
        <taxon>Nocardiopsis</taxon>
    </lineage>
</organism>
<feature type="domain" description="ABC3 transporter permease C-terminal" evidence="8">
    <location>
        <begin position="202"/>
        <end position="314"/>
    </location>
</feature>
<feature type="transmembrane region" description="Helical" evidence="7">
    <location>
        <begin position="411"/>
        <end position="433"/>
    </location>
</feature>
<comment type="caution">
    <text evidence="9">The sequence shown here is derived from an EMBL/GenBank/DDBJ whole genome shotgun (WGS) entry which is preliminary data.</text>
</comment>
<keyword evidence="4 7" id="KW-1133">Transmembrane helix</keyword>
<dbReference type="OrthoDB" id="3654456at2"/>
<keyword evidence="3 7" id="KW-0812">Transmembrane</keyword>
<evidence type="ECO:0000256" key="2">
    <source>
        <dbReference type="ARBA" id="ARBA00022475"/>
    </source>
</evidence>
<evidence type="ECO:0000313" key="10">
    <source>
        <dbReference type="Proteomes" id="UP000189004"/>
    </source>
</evidence>
<dbReference type="GO" id="GO:0005886">
    <property type="term" value="C:plasma membrane"/>
    <property type="evidence" value="ECO:0007669"/>
    <property type="project" value="UniProtKB-SubCell"/>
</dbReference>
<dbReference type="PANTHER" id="PTHR30287:SF2">
    <property type="entry name" value="BLL1001 PROTEIN"/>
    <property type="match status" value="1"/>
</dbReference>
<evidence type="ECO:0000313" key="9">
    <source>
        <dbReference type="EMBL" id="OOC54088.1"/>
    </source>
</evidence>
<keyword evidence="2" id="KW-1003">Cell membrane</keyword>
<dbReference type="Proteomes" id="UP000189004">
    <property type="component" value="Unassembled WGS sequence"/>
</dbReference>
<feature type="transmembrane region" description="Helical" evidence="7">
    <location>
        <begin position="736"/>
        <end position="760"/>
    </location>
</feature>
<feature type="transmembrane region" description="Helical" evidence="7">
    <location>
        <begin position="363"/>
        <end position="391"/>
    </location>
</feature>
<feature type="transmembrane region" description="Helical" evidence="7">
    <location>
        <begin position="293"/>
        <end position="314"/>
    </location>
</feature>
<feature type="transmembrane region" description="Helical" evidence="7">
    <location>
        <begin position="649"/>
        <end position="668"/>
    </location>
</feature>
<feature type="transmembrane region" description="Helical" evidence="7">
    <location>
        <begin position="335"/>
        <end position="351"/>
    </location>
</feature>
<evidence type="ECO:0000256" key="5">
    <source>
        <dbReference type="ARBA" id="ARBA00023136"/>
    </source>
</evidence>
<feature type="transmembrane region" description="Helical" evidence="7">
    <location>
        <begin position="705"/>
        <end position="724"/>
    </location>
</feature>
<dbReference type="Pfam" id="PF02687">
    <property type="entry name" value="FtsX"/>
    <property type="match status" value="2"/>
</dbReference>
<protein>
    <recommendedName>
        <fullName evidence="8">ABC3 transporter permease C-terminal domain-containing protein</fullName>
    </recommendedName>
</protein>
<comment type="subcellular location">
    <subcellularLocation>
        <location evidence="1">Cell membrane</location>
        <topology evidence="1">Multi-pass membrane protein</topology>
    </subcellularLocation>
</comment>
<gene>
    <name evidence="9" type="ORF">NOSIN_09950</name>
</gene>